<dbReference type="Pfam" id="PF02080">
    <property type="entry name" value="TrkA_C"/>
    <property type="match status" value="1"/>
</dbReference>
<evidence type="ECO:0000256" key="4">
    <source>
        <dbReference type="ARBA" id="ARBA00022737"/>
    </source>
</evidence>
<dbReference type="Proteomes" id="UP000076234">
    <property type="component" value="Chromosome"/>
</dbReference>
<feature type="transmembrane region" description="Helical" evidence="7">
    <location>
        <begin position="28"/>
        <end position="46"/>
    </location>
</feature>
<keyword evidence="6 7" id="KW-0472">Membrane</keyword>
<feature type="transmembrane region" description="Helical" evidence="7">
    <location>
        <begin position="557"/>
        <end position="578"/>
    </location>
</feature>
<reference evidence="10" key="1">
    <citation type="submission" date="2015-11" db="EMBL/GenBank/DDBJ databases">
        <title>Complete genome sequence of a polyethylene glycol-degrading strain Sphingopyxis terrae strain 203-1 (NBRC 15098).</title>
        <authorList>
            <person name="Yoshiyuki O."/>
            <person name="Shouta N."/>
            <person name="Nagata Y."/>
            <person name="Numata M."/>
            <person name="Tsuchikane K."/>
            <person name="Hosoyama A."/>
            <person name="Yamazoe A."/>
            <person name="Tsuda M."/>
            <person name="Fujita N."/>
            <person name="Kawai F."/>
        </authorList>
    </citation>
    <scope>NUCLEOTIDE SEQUENCE [LARGE SCALE GENOMIC DNA]</scope>
    <source>
        <strain evidence="10">203-1</strain>
    </source>
</reference>
<evidence type="ECO:0000259" key="8">
    <source>
        <dbReference type="PROSITE" id="PS51202"/>
    </source>
</evidence>
<dbReference type="EMBL" id="CP013342">
    <property type="protein sequence ID" value="AMU96633.1"/>
    <property type="molecule type" value="Genomic_DNA"/>
</dbReference>
<feature type="transmembrane region" description="Helical" evidence="7">
    <location>
        <begin position="6"/>
        <end position="21"/>
    </location>
</feature>
<dbReference type="PANTHER" id="PTHR43652">
    <property type="entry name" value="BASIC AMINO ACID ANTIPORTER YFCC-RELATED"/>
    <property type="match status" value="1"/>
</dbReference>
<evidence type="ECO:0000313" key="10">
    <source>
        <dbReference type="Proteomes" id="UP000076234"/>
    </source>
</evidence>
<feature type="transmembrane region" description="Helical" evidence="7">
    <location>
        <begin position="410"/>
        <end position="427"/>
    </location>
</feature>
<feature type="transmembrane region" description="Helical" evidence="7">
    <location>
        <begin position="91"/>
        <end position="108"/>
    </location>
</feature>
<dbReference type="InterPro" id="IPR051679">
    <property type="entry name" value="DASS-Related_Transporters"/>
</dbReference>
<protein>
    <recommendedName>
        <fullName evidence="8">RCK C-terminal domain-containing protein</fullName>
    </recommendedName>
</protein>
<accession>A0A142W3P4</accession>
<evidence type="ECO:0000256" key="2">
    <source>
        <dbReference type="ARBA" id="ARBA00022448"/>
    </source>
</evidence>
<proteinExistence type="predicted"/>
<dbReference type="Gene3D" id="3.30.70.1450">
    <property type="entry name" value="Regulator of K+ conductance, C-terminal domain"/>
    <property type="match status" value="2"/>
</dbReference>
<feature type="transmembrane region" description="Helical" evidence="7">
    <location>
        <begin position="472"/>
        <end position="492"/>
    </location>
</feature>
<dbReference type="GO" id="GO:0005886">
    <property type="term" value="C:plasma membrane"/>
    <property type="evidence" value="ECO:0007669"/>
    <property type="project" value="TreeGrafter"/>
</dbReference>
<evidence type="ECO:0000313" key="9">
    <source>
        <dbReference type="EMBL" id="AMU96633.1"/>
    </source>
</evidence>
<feature type="transmembrane region" description="Helical" evidence="7">
    <location>
        <begin position="142"/>
        <end position="160"/>
    </location>
</feature>
<feature type="transmembrane region" description="Helical" evidence="7">
    <location>
        <begin position="434"/>
        <end position="452"/>
    </location>
</feature>
<dbReference type="PANTHER" id="PTHR43652:SF2">
    <property type="entry name" value="BASIC AMINO ACID ANTIPORTER YFCC-RELATED"/>
    <property type="match status" value="1"/>
</dbReference>
<reference evidence="9 10" key="2">
    <citation type="journal article" date="2016" name="Genome Announc.">
        <title>Complete Genome Sequence of Sphingopyxis terrae Strain 203-1 (NBRC 111660), a Polyethylene Glycol Degrader.</title>
        <authorList>
            <person name="Ohtsubo Y."/>
            <person name="Nonoyama S."/>
            <person name="Nagata Y."/>
            <person name="Numata M."/>
            <person name="Tsuchikane K."/>
            <person name="Hosoyama A."/>
            <person name="Yamazoe A."/>
            <person name="Tsuda M."/>
            <person name="Fujita N."/>
            <person name="Kawai F."/>
        </authorList>
    </citation>
    <scope>NUCLEOTIDE SEQUENCE [LARGE SCALE GENOMIC DNA]</scope>
    <source>
        <strain evidence="9 10">203-1</strain>
    </source>
</reference>
<evidence type="ECO:0000256" key="6">
    <source>
        <dbReference type="ARBA" id="ARBA00023136"/>
    </source>
</evidence>
<feature type="transmembrane region" description="Helical" evidence="7">
    <location>
        <begin position="172"/>
        <end position="194"/>
    </location>
</feature>
<dbReference type="Pfam" id="PF03600">
    <property type="entry name" value="CitMHS"/>
    <property type="match status" value="1"/>
</dbReference>
<dbReference type="GO" id="GO:0006813">
    <property type="term" value="P:potassium ion transport"/>
    <property type="evidence" value="ECO:0007669"/>
    <property type="project" value="InterPro"/>
</dbReference>
<gene>
    <name evidence="9" type="ORF">AOA14_18705</name>
</gene>
<keyword evidence="5 7" id="KW-1133">Transmembrane helix</keyword>
<feature type="transmembrane region" description="Helical" evidence="7">
    <location>
        <begin position="52"/>
        <end position="70"/>
    </location>
</feature>
<evidence type="ECO:0000256" key="5">
    <source>
        <dbReference type="ARBA" id="ARBA00022989"/>
    </source>
</evidence>
<dbReference type="PROSITE" id="PS51202">
    <property type="entry name" value="RCK_C"/>
    <property type="match status" value="1"/>
</dbReference>
<dbReference type="SUPFAM" id="SSF116726">
    <property type="entry name" value="TrkA C-terminal domain-like"/>
    <property type="match status" value="2"/>
</dbReference>
<organism evidence="9 10">
    <name type="scientific">Sphingopyxis terrae subsp. terrae NBRC 15098</name>
    <dbReference type="NCBI Taxonomy" id="1219058"/>
    <lineage>
        <taxon>Bacteria</taxon>
        <taxon>Pseudomonadati</taxon>
        <taxon>Pseudomonadota</taxon>
        <taxon>Alphaproteobacteria</taxon>
        <taxon>Sphingomonadales</taxon>
        <taxon>Sphingomonadaceae</taxon>
        <taxon>Sphingopyxis</taxon>
    </lineage>
</organism>
<feature type="transmembrane region" description="Helical" evidence="7">
    <location>
        <begin position="519"/>
        <end position="537"/>
    </location>
</feature>
<dbReference type="GO" id="GO:0008324">
    <property type="term" value="F:monoatomic cation transmembrane transporter activity"/>
    <property type="evidence" value="ECO:0007669"/>
    <property type="project" value="InterPro"/>
</dbReference>
<keyword evidence="3 7" id="KW-0812">Transmembrane</keyword>
<evidence type="ECO:0000256" key="3">
    <source>
        <dbReference type="ARBA" id="ARBA00022692"/>
    </source>
</evidence>
<dbReference type="STRING" id="1219058.AOA14_18705"/>
<evidence type="ECO:0000256" key="7">
    <source>
        <dbReference type="SAM" id="Phobius"/>
    </source>
</evidence>
<dbReference type="KEGG" id="ster:AOA14_18705"/>
<name>A0A142W3P4_9SPHN</name>
<sequence>MSFDQGAILAILLVMLVAYATERFRVEVVALCGLAAGFATGVVPVQSVFSGFASPAVITVVEILLVVAALSRTRIIDDFARRIASRWESETGVLLFLCVTGATISIFMNNIGALALLFPVAISVCSRLNIAPAKVLMPLSFATLLGGMCSLTGTPANLVVNEWVANETGRNLGYFELGLVGGPLAVIGIVWVAFAGPRIFGRFTDGAAPVLDGGPSDFLAERTVPRTSPHIAKRVPDLEASLGIRIHGVMRNGAHVFARRPDIVLASGDTILIEGTIAQMEELEESGAFDVALGANHEALTEVVVMPESLLLGSRVEDVESYGTGDVIVKAIASRRGRVEGRFADLAVSMGDVMVLGGDRDAVRRLASECGLLVLSPRRPSRQIQRAAVPVAIFTAGVLATAFDLLPTEVAFGAVVLGLIVTGSLNLRNALQDLNWGIVLLLAAMIPLGLAVEETGAARLIANEIAGYLPTGQPLVVVLAVLTLAVVVTPFIDNVSTAIVLSPIAAGLATRTGTPVEPLLIAVAIGASLDFLTPFGHHNNAVVMGAGGYRFLDFSRLGAPLTGLCLLTAALAFAWLLAA</sequence>
<dbReference type="InterPro" id="IPR036721">
    <property type="entry name" value="RCK_C_sf"/>
</dbReference>
<evidence type="ECO:0000256" key="1">
    <source>
        <dbReference type="ARBA" id="ARBA00004141"/>
    </source>
</evidence>
<feature type="domain" description="RCK C-terminal" evidence="8">
    <location>
        <begin position="205"/>
        <end position="289"/>
    </location>
</feature>
<dbReference type="InterPro" id="IPR006037">
    <property type="entry name" value="RCK_C"/>
</dbReference>
<keyword evidence="4" id="KW-0677">Repeat</keyword>
<dbReference type="RefSeq" id="WP_062902888.1">
    <property type="nucleotide sequence ID" value="NZ_CP013342.1"/>
</dbReference>
<keyword evidence="2" id="KW-0813">Transport</keyword>
<comment type="subcellular location">
    <subcellularLocation>
        <location evidence="1">Membrane</location>
        <topology evidence="1">Multi-pass membrane protein</topology>
    </subcellularLocation>
</comment>
<dbReference type="InterPro" id="IPR004680">
    <property type="entry name" value="Cit_transptr-like_dom"/>
</dbReference>
<dbReference type="AlphaFoldDB" id="A0A142W3P4"/>